<dbReference type="Proteomes" id="UP000248806">
    <property type="component" value="Unassembled WGS sequence"/>
</dbReference>
<name>A0A326U551_THEHA</name>
<gene>
    <name evidence="1" type="ORF">EI42_03146</name>
</gene>
<comment type="caution">
    <text evidence="1">The sequence shown here is derived from an EMBL/GenBank/DDBJ whole genome shotgun (WGS) entry which is preliminary data.</text>
</comment>
<proteinExistence type="predicted"/>
<accession>A0A326U551</accession>
<keyword evidence="2" id="KW-1185">Reference proteome</keyword>
<evidence type="ECO:0000313" key="2">
    <source>
        <dbReference type="Proteomes" id="UP000248806"/>
    </source>
</evidence>
<organism evidence="1 2">
    <name type="scientific">Thermosporothrix hazakensis</name>
    <dbReference type="NCBI Taxonomy" id="644383"/>
    <lineage>
        <taxon>Bacteria</taxon>
        <taxon>Bacillati</taxon>
        <taxon>Chloroflexota</taxon>
        <taxon>Ktedonobacteria</taxon>
        <taxon>Ktedonobacterales</taxon>
        <taxon>Thermosporotrichaceae</taxon>
        <taxon>Thermosporothrix</taxon>
    </lineage>
</organism>
<sequence>MRLLAVNTPYGVHCLKCANADSGKLDDALKYVKDGRIWHKRGLRRPYLIDDSTHVVIPTYELYNFISDVAFVHDIWGSHKMILTKLYKTEGSSVTCAGAVL</sequence>
<dbReference type="EMBL" id="QKUF01000010">
    <property type="protein sequence ID" value="PZW28392.1"/>
    <property type="molecule type" value="Genomic_DNA"/>
</dbReference>
<evidence type="ECO:0000313" key="1">
    <source>
        <dbReference type="EMBL" id="PZW28392.1"/>
    </source>
</evidence>
<dbReference type="AlphaFoldDB" id="A0A326U551"/>
<protein>
    <submittedName>
        <fullName evidence="1">Uncharacterized protein</fullName>
    </submittedName>
</protein>
<reference evidence="1 2" key="1">
    <citation type="submission" date="2018-06" db="EMBL/GenBank/DDBJ databases">
        <title>Genomic Encyclopedia of Archaeal and Bacterial Type Strains, Phase II (KMG-II): from individual species to whole genera.</title>
        <authorList>
            <person name="Goeker M."/>
        </authorList>
    </citation>
    <scope>NUCLEOTIDE SEQUENCE [LARGE SCALE GENOMIC DNA]</scope>
    <source>
        <strain evidence="1 2">ATCC BAA-1881</strain>
    </source>
</reference>